<protein>
    <recommendedName>
        <fullName evidence="3">Methyltransferase type 12</fullName>
    </recommendedName>
</protein>
<dbReference type="EMBL" id="JSZA02000007">
    <property type="protein sequence ID" value="KHD08104.1"/>
    <property type="molecule type" value="Genomic_DNA"/>
</dbReference>
<keyword evidence="2" id="KW-1185">Reference proteome</keyword>
<accession>A0A0A6PCY3</accession>
<reference evidence="1 2" key="1">
    <citation type="journal article" date="2016" name="Front. Microbiol.">
        <title>Single-Cell (Meta-)Genomics of a Dimorphic Candidatus Thiomargarita nelsonii Reveals Genomic Plasticity.</title>
        <authorList>
            <person name="Flood B.E."/>
            <person name="Fliss P."/>
            <person name="Jones D.S."/>
            <person name="Dick G.J."/>
            <person name="Jain S."/>
            <person name="Kaster A.K."/>
            <person name="Winkel M."/>
            <person name="Mussmann M."/>
            <person name="Bailey J."/>
        </authorList>
    </citation>
    <scope>NUCLEOTIDE SEQUENCE [LARGE SCALE GENOMIC DNA]</scope>
    <source>
        <strain evidence="1">Hydrate Ridge</strain>
    </source>
</reference>
<dbReference type="InterPro" id="IPR029063">
    <property type="entry name" value="SAM-dependent_MTases_sf"/>
</dbReference>
<dbReference type="AlphaFoldDB" id="A0A0A6PCY3"/>
<evidence type="ECO:0000313" key="2">
    <source>
        <dbReference type="Proteomes" id="UP000030428"/>
    </source>
</evidence>
<comment type="caution">
    <text evidence="1">The sequence shown here is derived from an EMBL/GenBank/DDBJ whole genome shotgun (WGS) entry which is preliminary data.</text>
</comment>
<evidence type="ECO:0000313" key="1">
    <source>
        <dbReference type="EMBL" id="KHD08104.1"/>
    </source>
</evidence>
<dbReference type="Gene3D" id="3.40.50.150">
    <property type="entry name" value="Vaccinia Virus protein VP39"/>
    <property type="match status" value="1"/>
</dbReference>
<dbReference type="CDD" id="cd02440">
    <property type="entry name" value="AdoMet_MTases"/>
    <property type="match status" value="1"/>
</dbReference>
<dbReference type="Proteomes" id="UP000030428">
    <property type="component" value="Unassembled WGS sequence"/>
</dbReference>
<dbReference type="SUPFAM" id="SSF53335">
    <property type="entry name" value="S-adenosyl-L-methionine-dependent methyltransferases"/>
    <property type="match status" value="1"/>
</dbReference>
<evidence type="ECO:0008006" key="3">
    <source>
        <dbReference type="Google" id="ProtNLM"/>
    </source>
</evidence>
<proteinExistence type="predicted"/>
<gene>
    <name evidence="1" type="ORF">PN36_02765</name>
</gene>
<dbReference type="Pfam" id="PF13489">
    <property type="entry name" value="Methyltransf_23"/>
    <property type="match status" value="1"/>
</dbReference>
<name>A0A0A6PCY3_9GAMM</name>
<sequence length="274" mass="32001">MQTLREFEEIYQATVTNVMRYWTPAMQAEIAKHCYDWGRFDFNNYLRRSSIRFYKAYQSFATSGDEISICDVGGFWGVFPLTLKKLGFKHVSMTESLKYYSSAFDDLFEFIQEQGVTIINIDPFSAASKLPGPFEVVTVMAVLEHYPHSLQTFMSNMKEMLERDGKLYVEVPNIAYWPKRIDFLLGRTPLVNITSIYQSAIPFIGHHHEFTIAELRDLAQLSGFKVVREDYYNYSNFGTPRWKSQLRYPLREIVNWLVKDSRECLAVVLAVQHN</sequence>
<organism evidence="1 2">
    <name type="scientific">Candidatus Thiomargarita nelsonii</name>
    <dbReference type="NCBI Taxonomy" id="1003181"/>
    <lineage>
        <taxon>Bacteria</taxon>
        <taxon>Pseudomonadati</taxon>
        <taxon>Pseudomonadota</taxon>
        <taxon>Gammaproteobacteria</taxon>
        <taxon>Thiotrichales</taxon>
        <taxon>Thiotrichaceae</taxon>
        <taxon>Thiomargarita</taxon>
    </lineage>
</organism>